<dbReference type="InterPro" id="IPR023213">
    <property type="entry name" value="CAT-like_dom_sf"/>
</dbReference>
<dbReference type="Gene3D" id="1.10.1200.10">
    <property type="entry name" value="ACP-like"/>
    <property type="match status" value="6"/>
</dbReference>
<dbReference type="Pfam" id="PF00550">
    <property type="entry name" value="PP-binding"/>
    <property type="match status" value="6"/>
</dbReference>
<dbReference type="InterPro" id="IPR001242">
    <property type="entry name" value="Condensation_dom"/>
</dbReference>
<dbReference type="GO" id="GO:0010106">
    <property type="term" value="P:cellular response to iron ion starvation"/>
    <property type="evidence" value="ECO:0007669"/>
    <property type="project" value="UniProtKB-ARBA"/>
</dbReference>
<evidence type="ECO:0000256" key="5">
    <source>
        <dbReference type="ARBA" id="ARBA00029454"/>
    </source>
</evidence>
<dbReference type="GO" id="GO:0005737">
    <property type="term" value="C:cytoplasm"/>
    <property type="evidence" value="ECO:0007669"/>
    <property type="project" value="TreeGrafter"/>
</dbReference>
<feature type="domain" description="Carrier" evidence="9">
    <location>
        <begin position="3225"/>
        <end position="3302"/>
    </location>
</feature>
<dbReference type="FunFam" id="3.30.300.30:FF:000015">
    <property type="entry name" value="Nonribosomal peptide synthase SidD"/>
    <property type="match status" value="1"/>
</dbReference>
<accession>A0A0D2BES1</accession>
<dbReference type="NCBIfam" id="TIGR01733">
    <property type="entry name" value="AA-adenyl-dom"/>
    <property type="match status" value="2"/>
</dbReference>
<dbReference type="InterPro" id="IPR010071">
    <property type="entry name" value="AA_adenyl_dom"/>
</dbReference>
<dbReference type="Gene3D" id="3.30.559.30">
    <property type="entry name" value="Nonribosomal peptide synthetase, condensation domain"/>
    <property type="match status" value="6"/>
</dbReference>
<dbReference type="InterPro" id="IPR006162">
    <property type="entry name" value="Ppantetheine_attach_site"/>
</dbReference>
<dbReference type="Gene3D" id="3.30.559.10">
    <property type="entry name" value="Chloramphenicol acetyltransferase-like domain"/>
    <property type="match status" value="5"/>
</dbReference>
<dbReference type="FunFam" id="3.40.50.12780:FF:000024">
    <property type="entry name" value="Nonribosomal siderophore peptide synthase SidC"/>
    <property type="match status" value="2"/>
</dbReference>
<dbReference type="GO" id="GO:0043041">
    <property type="term" value="P:amino acid activation for nonribosomal peptide biosynthetic process"/>
    <property type="evidence" value="ECO:0007669"/>
    <property type="project" value="TreeGrafter"/>
</dbReference>
<dbReference type="InterPro" id="IPR045851">
    <property type="entry name" value="AMP-bd_C_sf"/>
</dbReference>
<evidence type="ECO:0000256" key="8">
    <source>
        <dbReference type="SAM" id="MobiDB-lite"/>
    </source>
</evidence>
<dbReference type="VEuPathDB" id="FungiDB:PV08_04291"/>
<dbReference type="GO" id="GO:0031177">
    <property type="term" value="F:phosphopantetheine binding"/>
    <property type="evidence" value="ECO:0007669"/>
    <property type="project" value="InterPro"/>
</dbReference>
<feature type="domain" description="Carrier" evidence="9">
    <location>
        <begin position="4347"/>
        <end position="4423"/>
    </location>
</feature>
<dbReference type="CDD" id="cd05918">
    <property type="entry name" value="A_NRPS_SidN3_like"/>
    <property type="match status" value="1"/>
</dbReference>
<keyword evidence="2" id="KW-0596">Phosphopantetheine</keyword>
<dbReference type="InterPro" id="IPR020806">
    <property type="entry name" value="PKS_PP-bd"/>
</dbReference>
<dbReference type="FunFam" id="3.30.300.30:FF:000033">
    <property type="entry name" value="Nonribosomal siderophore peptide synthase SidC"/>
    <property type="match status" value="1"/>
</dbReference>
<keyword evidence="4" id="KW-0436">Ligase</keyword>
<dbReference type="SMART" id="SM00823">
    <property type="entry name" value="PKS_PP"/>
    <property type="match status" value="6"/>
</dbReference>
<dbReference type="GeneID" id="27331374"/>
<reference evidence="10 11" key="1">
    <citation type="submission" date="2015-01" db="EMBL/GenBank/DDBJ databases">
        <title>The Genome Sequence of Exophiala spinifera CBS89968.</title>
        <authorList>
            <consortium name="The Broad Institute Genomics Platform"/>
            <person name="Cuomo C."/>
            <person name="de Hoog S."/>
            <person name="Gorbushina A."/>
            <person name="Stielow B."/>
            <person name="Teixiera M."/>
            <person name="Abouelleil A."/>
            <person name="Chapman S.B."/>
            <person name="Priest M."/>
            <person name="Young S.K."/>
            <person name="Wortman J."/>
            <person name="Nusbaum C."/>
            <person name="Birren B."/>
        </authorList>
    </citation>
    <scope>NUCLEOTIDE SEQUENCE [LARGE SCALE GENOMIC DNA]</scope>
    <source>
        <strain evidence="10 11">CBS 89968</strain>
    </source>
</reference>
<feature type="domain" description="Carrier" evidence="9">
    <location>
        <begin position="3780"/>
        <end position="3857"/>
    </location>
</feature>
<dbReference type="CDD" id="cd19542">
    <property type="entry name" value="CT_NRPS-like"/>
    <property type="match status" value="1"/>
</dbReference>
<evidence type="ECO:0000256" key="1">
    <source>
        <dbReference type="ARBA" id="ARBA00004924"/>
    </source>
</evidence>
<keyword evidence="3" id="KW-0597">Phosphoprotein</keyword>
<keyword evidence="11" id="KW-1185">Reference proteome</keyword>
<dbReference type="Pfam" id="PF00501">
    <property type="entry name" value="AMP-binding"/>
    <property type="match status" value="3"/>
</dbReference>
<dbReference type="InterPro" id="IPR009081">
    <property type="entry name" value="PP-bd_ACP"/>
</dbReference>
<dbReference type="GO" id="GO:0031169">
    <property type="term" value="P:ferrichrome biosynthetic process"/>
    <property type="evidence" value="ECO:0007669"/>
    <property type="project" value="UniProtKB-ARBA"/>
</dbReference>
<organism evidence="10 11">
    <name type="scientific">Exophiala spinifera</name>
    <dbReference type="NCBI Taxonomy" id="91928"/>
    <lineage>
        <taxon>Eukaryota</taxon>
        <taxon>Fungi</taxon>
        <taxon>Dikarya</taxon>
        <taxon>Ascomycota</taxon>
        <taxon>Pezizomycotina</taxon>
        <taxon>Eurotiomycetes</taxon>
        <taxon>Chaetothyriomycetidae</taxon>
        <taxon>Chaetothyriales</taxon>
        <taxon>Herpotrichiellaceae</taxon>
        <taxon>Exophiala</taxon>
    </lineage>
</organism>
<comment type="similarity">
    <text evidence="5">Belongs to the NRP synthetase family.</text>
</comment>
<dbReference type="GO" id="GO:0016874">
    <property type="term" value="F:ligase activity"/>
    <property type="evidence" value="ECO:0007669"/>
    <property type="project" value="UniProtKB-KW"/>
</dbReference>
<dbReference type="InterPro" id="IPR020845">
    <property type="entry name" value="AMP-binding_CS"/>
</dbReference>
<feature type="region of interest" description="Disordered" evidence="8">
    <location>
        <begin position="3758"/>
        <end position="3782"/>
    </location>
</feature>
<dbReference type="PANTHER" id="PTHR45527:SF1">
    <property type="entry name" value="FATTY ACID SYNTHASE"/>
    <property type="match status" value="1"/>
</dbReference>
<dbReference type="Pfam" id="PF00668">
    <property type="entry name" value="Condensation"/>
    <property type="match status" value="6"/>
</dbReference>
<dbReference type="SUPFAM" id="SSF52777">
    <property type="entry name" value="CoA-dependent acyltransferases"/>
    <property type="match status" value="12"/>
</dbReference>
<dbReference type="RefSeq" id="XP_016237316.1">
    <property type="nucleotide sequence ID" value="XM_016378639.1"/>
</dbReference>
<evidence type="ECO:0000256" key="2">
    <source>
        <dbReference type="ARBA" id="ARBA00022450"/>
    </source>
</evidence>
<dbReference type="PROSITE" id="PS00012">
    <property type="entry name" value="PHOSPHOPANTETHEINE"/>
    <property type="match status" value="6"/>
</dbReference>
<feature type="domain" description="Carrier" evidence="9">
    <location>
        <begin position="532"/>
        <end position="609"/>
    </location>
</feature>
<dbReference type="InterPro" id="IPR042099">
    <property type="entry name" value="ANL_N_sf"/>
</dbReference>
<gene>
    <name evidence="10" type="ORF">PV08_04291</name>
</gene>
<proteinExistence type="inferred from homology"/>
<dbReference type="PROSITE" id="PS50075">
    <property type="entry name" value="CARRIER"/>
    <property type="match status" value="6"/>
</dbReference>
<evidence type="ECO:0000256" key="7">
    <source>
        <dbReference type="ARBA" id="ARBA00078302"/>
    </source>
</evidence>
<evidence type="ECO:0000259" key="9">
    <source>
        <dbReference type="PROSITE" id="PS50075"/>
    </source>
</evidence>
<feature type="domain" description="Carrier" evidence="9">
    <location>
        <begin position="1598"/>
        <end position="1674"/>
    </location>
</feature>
<dbReference type="Gene3D" id="3.30.300.30">
    <property type="match status" value="3"/>
</dbReference>
<dbReference type="SUPFAM" id="SSF47336">
    <property type="entry name" value="ACP-like"/>
    <property type="match status" value="6"/>
</dbReference>
<comment type="pathway">
    <text evidence="1">Siderophore biosynthesis.</text>
</comment>
<dbReference type="InterPro" id="IPR000873">
    <property type="entry name" value="AMP-dep_synth/lig_dom"/>
</dbReference>
<dbReference type="STRING" id="91928.A0A0D2BES1"/>
<dbReference type="InterPro" id="IPR036736">
    <property type="entry name" value="ACP-like_sf"/>
</dbReference>
<dbReference type="Proteomes" id="UP000053328">
    <property type="component" value="Unassembled WGS sequence"/>
</dbReference>
<dbReference type="NCBIfam" id="NF003417">
    <property type="entry name" value="PRK04813.1"/>
    <property type="match status" value="3"/>
</dbReference>
<dbReference type="OrthoDB" id="416786at2759"/>
<evidence type="ECO:0000313" key="10">
    <source>
        <dbReference type="EMBL" id="KIW17100.1"/>
    </source>
</evidence>
<sequence>MAQAATNHPPVPRDLAILNANRDILPGPGLLHELIAVTPEQEVILDFLTADGSRIQLTYQEFSSLTDLLSVDLRAQCPQSRGNVIPVLIPQCPELYIAWVAVLKAGAAFCPVAQDVPVERLKFILKDVNALLVLTISQTSPQVRSAVRDLACLNISLEDLRQRAKSRDHEEADAHQYPQADPGGPAYVMYTSGSTGLPKGVMVSHFSVSQSLLAHDEHIPHFKRFLQFASPTFDVSIFEVFFPFFRGATLVGCERERMLSDLPATIQCLDADAAELTPTVAGTLLQTRQAAPCLKTLLTIGEMLTSKVVSEFGGNSDRPSMLYAMYGPTEAAIHCTLASKLSSAASIRSIGRPLRTVTTYILDEIHRSVVASIGEPGELAVAGQLADGYLNRPDHNEDAFVDLPGYGPIYKTGDRAVCLQDGTLEILGRISSGQVKIRGQRVELGEIEEVASKTNGVRLAIALVVADALVLFCAAQVGVHAKDVSAICKAWLPPYMRPTKVTVRRDLPRLPSGKVDRKALERDFRESAQELQQVQGFQSQIEADVAEVLRQEIARQVGRSTAFWSLGLDSLQSIKIASRLRQTYRQLNAAMVVEAENVAHLATMISEQESKTVYDDSDSYETTEEWNALQRALSEGVQVSELVQDWERFQPCSPMQVAMLVETATNEKLNFNHIWVSLSSNNTFEGLVGAFQKVAERNEILRSGFISTGDSKMPFVQIVWKDLKMNGLSLLHPLQLVKPDGGDGQVLIRIHHALYDGWSWDLIVEDLNTVLNSKPLPERPQFLQLISYQHRQTLGSEEIAYWCTLLRDFVPSGFPVLSASSSQTCCNASITTSFSTSYQHLSRTATKLHCSREALFEAAWAFLLSYYVDDPDVVVGVISGGRHAPILGIESIIGPCLSTFPLRLQLGSLRTVRDTVNVVQKQRLRTRVSAASALRDIHRAAAVDSGTKLFDTLCVWQQGYERKCPDQLHVRTIGTQDVLDYTIILEFEPLDEVISLKMTFDANRVPKSHANILAAQLDQIVSQMVQDPDIELKRLWEGCELELMSLANTEYNKFGSCFDLTTSIRDVVRTDPQRSAVEYVRHFDADTGSVEKETLSYHELLTQAEGLGYELRTSYGVRPDDIVCVIAPRSLHLYVVLLGIIIAGAGYMCIDPQTPPERLRQILQLSKSCLVLLGDDVRAVSTQDWRSALIREILKTTVDPKQVVEMLEVTNDHLAYAVFTSGSTGVPKGVLLTRKNLLSNLDELSQIYPSAPGKDRLLQSCSPAFDVSVFEIFWTWHTGMTLCTAPNDILFKDLPRLICSLDITHLSMTPSVAALVHPDAVPTVKMLVTAGEPMNSKVFGDWAGRGLYQGYGPSETTNICNVRTEVSRLDLAYNVGPPLPNTSVFVCHRRASKSSSSVNNATNKLSLEFQLVPVGAVGEIWLGGEQVARGYLDPELTANSFFEHPSFGRLYRSGDIGRLLADGTLNILGREDDQVKLRGQRIELGDINSSLLRNSEVRDAVSLVIARETGTSSLVGFWASRSSIQPDDAIKTTRHLFEHLASAIPTYMVPDVLVHLEEIPLTRQGKVDRKLLMQLYFDIDPEHLQMISRDSGGPADMTEFSESESQIADAVSSALNISISSIRRNTSFYGLGMDSISAIKVARNLRPHFPDVEISTILRNASISQLMVSLLPKQQEQVVAPSKKSPRDVFDQETRSMIVKTYSEVGVDVEKILPCTPLQETMAIGSLTPSSTAYQNSLRFHVRGDISRLRNAWTQVTSRHQILRTGFIFLDSAESPVTQVVLQNFALPWFVESAPSNVTHGSQPLMLPPWSLQLCRREPGEADCELTLRIHHCLYDAEAMSILLSEVQAIYAGRPLTRPIAFEGYLDYMAESISDTSDQFWHRMLKNSAVCILGDYLEPLDKSAEPEPTFTICNPSLRVKELHEHARDLASTPLALIQACWTRLLSCIFGSQDVLFGSVLSGRNLPIDDIDRVVAPCFNTVPIRVNIRRDATNSDLVRSLHNTNLEVLPFQPSSLRRIQRQNSTKGGALFDTLILLQQGQTKMDEHIWSLVEETGDMSFPFILEVVTNVDTDTICVKLYSEVANKQFLDQLLAGFDCLLSHTAKFPQSRAHDFSVVVDKLPSTRSTATVVSDSPRSVSMEEDQAHFPEEYLSDLERLIVDVMRGLKSELPASVHRETTIFHLGFDSINAIQIAARLRRQGYHVSSADILENASIKRIAAVCWARSGKHAHSLDFDLEGFDRKYRQGICRENHLDESSIHAVRPCTPTQSGILSQFLRSGKCMYYNSMCYTLNEDVNVSRLKAAWAKAQSIHEMLRTGFVETDDPLIPFAMVTYYPEANPLPWTDARSIANPRALEHTEDQPGQSALAKLQWRIDLTSYNGNMELNISMLHALYDAQSLDIILQDVQALYLNQQPREPVAISSVVSKILAMSRSEESQNFWKEVALDLCPTRFPDMRVYFTDNDSFCNISSRCSIPRTSFEAACADIGTSIQTVSLAAWSRLLSAYTAQDHVTFGIILSGRDFEQEYENDVAFPCVNTVPFAIKVSRGPGDLLESISKRSAAMLRYQQTPINSVKRWSGIEEELFDTVLVVQKYGSMKRPASPWNLSREKALTEYAVSLEIIPTDSDVNLQLTFRRSILPPEQGRIILQQFNGIVEEILALASNEQTTLSNSLLSVVPPQDQRIATEVRFLHDFVESTAIQKPSSVALEFITGMKEDVCESRSWTYSQLNSNGNQIAHLLLKHGASVGELVAVCFDKCPEAYFAILGIQKAGCGYLAIDPGAPKQRKDFILRDSECKLVLTMKDNLSDFDASEDVLVLALDIEDWQRFPVEKPELSRELKAQDTCYCLYTSGTTGTPKGCLITHDSAVQAMLAFQRIFRGRWSETARWLQFASFHFDVSVLEQYWSWGVGICVTSVPRDLLFEDLPGTINLLNITHLDLTPSLARLLTPEDVPSLCKGIFIVGGEQVTRDILEIWGDAGCLYNFYGPSEVTIGCTVHQNVPTSAKPTNIGQQWDNVGSFVLEPTSQRPVLRGAVGELCLSGPLVGKGYLNRPELTAEKFVVLKDFTTRVYRTGDLVRILHDNSFEFLGRIDDQVKLRGQRLEIGEINHVAMSADTTIKDVVTMVLKHPVQHREQLVTFFSTGQRRSQTSKPSIQRSEQAKVITTKIQKHCSDKLPGYMVPNSFLAVDFIPLSVNNKVDNKALKAMYEANLPQGQSSPSIDAGTVVPENSELMREVVEVLADFLRISSSVIKPNSRVFELGLDSVSAIGLSRALKRNGYPTAHVAKILRHPTVSELALAVGQKPSLEQNWSVSEVQKRIEAFSQTHLERIRDELRIKHDDIEHIAPCTPLQEGMISRVIRSDSQDSTYLTCFRFELKPTVDIERLTQAWYSACQSISVLRTCFVSTTDGFAQVVLRTCPTKKKILYHDRTSELNANASVIPMSQEWAFFGTTPPWKVDLLDLGRTRQMVLQIFHGLYDGISLPLLLDHVTSLYHIPQERPQSKDFYESLASGPLSEMPDAEQFWLSRLTNFKPLKLHQKHSANGPSGRLVSAGAQVSRQRVQQLSQNYNVTPSALFQAAWLYTLHRTFKCTPSMGVVLSGRSTPNGSFENVIGPMFNTVPFAVYTLSEGSTMRDLVTACHDLNAEVMQYQSTPLRKIAQYLRQDPRFGLFDNLFVFQAPRQTQTDDVLWVELAEANRPDYPLNIEVTQEETVFNITIVANADSLNDMETQEILSDFTNTVQGLERINHVLPDAFRQRKQRDAWSPVTRSTEVDQPRSTGGDDNMNETQLAIRDQLAEMASVDKNIIRLENPSIFELGLDSIEAMKLVTRLKDAGIQIVVSAIMRYPTVAGIAEHSRTGAQNLASRPSHSSAGFISVLQDQYRRILELQGVNLGNVQTVLPVTPLQEGLLAESSKYLNVMVLKVRADVDIRRLAETWKCVFQEQPILRTRFAANESTDDNSTFLQFVSEEYIDVDIVENQDPSQITRRIRAVAMSQAISAQRTNVRIVVSKEKVAFIVLAMPHALYDAWSLHLLHQEILKSYRSHQTSPTTVMAIERHLEQGLESSRSPETQAFWQDRVSRIHSTSIKHSISDRNRASPSLLLQKTSKISQGYALQFCKKQSITLQSLGLACWTIILSYFSSRLDVSFGLVLSGRTTDDSARLVFPTFNTVLFRHTIDEKATRTQFVKSVHHMAVQISEHQHFPLRKILQYARQQGAGGDVFDSLFTFQKLPDTSDVNDQLYDEIEDPNASINPPYPVNLELECRQGQAITWTLALQEHVADKIEGENILDLLDRILSSLMLGSDSPMLERNAEGLSICGLPELHDVFELRNGNSPRFETIRLENVDDDAAWSPLETTIRMVLAKLTHTDLKLITKSTGIFHLGLDSVSAIKLSSLLRKEGIRLPVSEIVKAQTIKNMAAAVQRARQGGTIPSSTTSDTWISDDESSAVRTSISVPSKDIEEIIPCTAGQIFTLDMWNASQGRLFYPTFWLEVFGVTPEDVLSAVESLSERTPILRTIFCSHNRDGKVRTWQIVLKKDVARSYRFPWTFNVKKLTSGSLLILRIHHALYDAVSFQLMATELERLCKTRNSQYRVPDNMLYFVNETSLAIEGARKFWSSYLDSSSRSPLTGRGTFDAARVERFESGVLETAELTDRLKQHGISIQALFFAAYGRLYSSIGLRSEEDEDKTQASSDVIMGIYLANRSLEIEGIAELVAPTFNVVPLRVHVGTKGTVEIAQQVQSDLAHIASMENAAVSMREIYQWTGVKVNTFVNFLSLPSDDDNNDDDVDSNAQRVEQQVQVTHANVDPDARDKFSELDNPSPFANDSGLASQEAAKWCLPAVDIEAKVIDGNLGIGVFAPNDMLSSDQAERIIDEMRRLMLDID</sequence>
<protein>
    <recommendedName>
        <fullName evidence="6">Nonribosomal peptide synthetase sidC</fullName>
    </recommendedName>
    <alternativeName>
        <fullName evidence="7">Siderophore peptide synthetase C</fullName>
    </alternativeName>
</protein>
<evidence type="ECO:0000256" key="6">
    <source>
        <dbReference type="ARBA" id="ARBA00067294"/>
    </source>
</evidence>
<dbReference type="HOGENOM" id="CLU_000092_2_0_1"/>
<evidence type="ECO:0000256" key="4">
    <source>
        <dbReference type="ARBA" id="ARBA00022598"/>
    </source>
</evidence>
<dbReference type="PROSITE" id="PS00455">
    <property type="entry name" value="AMP_BINDING"/>
    <property type="match status" value="1"/>
</dbReference>
<name>A0A0D2BES1_9EURO</name>
<evidence type="ECO:0000313" key="11">
    <source>
        <dbReference type="Proteomes" id="UP000053328"/>
    </source>
</evidence>
<dbReference type="EMBL" id="KN847494">
    <property type="protein sequence ID" value="KIW17100.1"/>
    <property type="molecule type" value="Genomic_DNA"/>
</dbReference>
<evidence type="ECO:0000256" key="3">
    <source>
        <dbReference type="ARBA" id="ARBA00022553"/>
    </source>
</evidence>
<dbReference type="SUPFAM" id="SSF56801">
    <property type="entry name" value="Acetyl-CoA synthetase-like"/>
    <property type="match status" value="3"/>
</dbReference>
<dbReference type="PANTHER" id="PTHR45527">
    <property type="entry name" value="NONRIBOSOMAL PEPTIDE SYNTHETASE"/>
    <property type="match status" value="1"/>
</dbReference>
<dbReference type="CDD" id="cd05930">
    <property type="entry name" value="A_NRPS"/>
    <property type="match status" value="1"/>
</dbReference>
<dbReference type="Gene3D" id="3.40.50.12780">
    <property type="entry name" value="N-terminal domain of ligase-like"/>
    <property type="match status" value="3"/>
</dbReference>
<feature type="domain" description="Carrier" evidence="9">
    <location>
        <begin position="2148"/>
        <end position="2225"/>
    </location>
</feature>